<dbReference type="SUPFAM" id="SSF51045">
    <property type="entry name" value="WW domain"/>
    <property type="match status" value="1"/>
</dbReference>
<feature type="compositionally biased region" description="Acidic residues" evidence="1">
    <location>
        <begin position="100"/>
        <end position="112"/>
    </location>
</feature>
<feature type="compositionally biased region" description="Basic and acidic residues" evidence="1">
    <location>
        <begin position="383"/>
        <end position="436"/>
    </location>
</feature>
<feature type="compositionally biased region" description="Acidic residues" evidence="1">
    <location>
        <begin position="740"/>
        <end position="751"/>
    </location>
</feature>
<dbReference type="STRING" id="6573.A0A210PSZ9"/>
<dbReference type="SMART" id="SM00456">
    <property type="entry name" value="WW"/>
    <property type="match status" value="2"/>
</dbReference>
<evidence type="ECO:0000259" key="2">
    <source>
        <dbReference type="PROSITE" id="PS50020"/>
    </source>
</evidence>
<dbReference type="PANTHER" id="PTHR46697:SF1">
    <property type="entry name" value="FORMIN-BINDING PROTEIN 4"/>
    <property type="match status" value="1"/>
</dbReference>
<dbReference type="Gene3D" id="2.20.70.10">
    <property type="match status" value="2"/>
</dbReference>
<dbReference type="Proteomes" id="UP000242188">
    <property type="component" value="Unassembled WGS sequence"/>
</dbReference>
<feature type="compositionally biased region" description="Basic and acidic residues" evidence="1">
    <location>
        <begin position="145"/>
        <end position="158"/>
    </location>
</feature>
<dbReference type="InterPro" id="IPR053076">
    <property type="entry name" value="WW_domain_protein"/>
</dbReference>
<feature type="compositionally biased region" description="Basic and acidic residues" evidence="1">
    <location>
        <begin position="845"/>
        <end position="868"/>
    </location>
</feature>
<feature type="compositionally biased region" description="Polar residues" evidence="1">
    <location>
        <begin position="947"/>
        <end position="967"/>
    </location>
</feature>
<organism evidence="3 4">
    <name type="scientific">Mizuhopecten yessoensis</name>
    <name type="common">Japanese scallop</name>
    <name type="synonym">Patinopecten yessoensis</name>
    <dbReference type="NCBI Taxonomy" id="6573"/>
    <lineage>
        <taxon>Eukaryota</taxon>
        <taxon>Metazoa</taxon>
        <taxon>Spiralia</taxon>
        <taxon>Lophotrochozoa</taxon>
        <taxon>Mollusca</taxon>
        <taxon>Bivalvia</taxon>
        <taxon>Autobranchia</taxon>
        <taxon>Pteriomorphia</taxon>
        <taxon>Pectinida</taxon>
        <taxon>Pectinoidea</taxon>
        <taxon>Pectinidae</taxon>
        <taxon>Mizuhopecten</taxon>
    </lineage>
</organism>
<feature type="region of interest" description="Disordered" evidence="1">
    <location>
        <begin position="737"/>
        <end position="806"/>
    </location>
</feature>
<feature type="compositionally biased region" description="Polar residues" evidence="1">
    <location>
        <begin position="289"/>
        <end position="307"/>
    </location>
</feature>
<proteinExistence type="predicted"/>
<feature type="compositionally biased region" description="Polar residues" evidence="1">
    <location>
        <begin position="784"/>
        <end position="804"/>
    </location>
</feature>
<feature type="compositionally biased region" description="Basic and acidic residues" evidence="1">
    <location>
        <begin position="244"/>
        <end position="262"/>
    </location>
</feature>
<dbReference type="CDD" id="cd00201">
    <property type="entry name" value="WW"/>
    <property type="match status" value="1"/>
</dbReference>
<dbReference type="AlphaFoldDB" id="A0A210PSZ9"/>
<feature type="compositionally biased region" description="Acidic residues" evidence="1">
    <location>
        <begin position="45"/>
        <end position="58"/>
    </location>
</feature>
<gene>
    <name evidence="3" type="ORF">KP79_PYT22193</name>
</gene>
<feature type="region of interest" description="Disordered" evidence="1">
    <location>
        <begin position="452"/>
        <end position="589"/>
    </location>
</feature>
<dbReference type="InterPro" id="IPR036020">
    <property type="entry name" value="WW_dom_sf"/>
</dbReference>
<feature type="compositionally biased region" description="Acidic residues" evidence="1">
    <location>
        <begin position="364"/>
        <end position="377"/>
    </location>
</feature>
<reference evidence="3 4" key="1">
    <citation type="journal article" date="2017" name="Nat. Ecol. Evol.">
        <title>Scallop genome provides insights into evolution of bilaterian karyotype and development.</title>
        <authorList>
            <person name="Wang S."/>
            <person name="Zhang J."/>
            <person name="Jiao W."/>
            <person name="Li J."/>
            <person name="Xun X."/>
            <person name="Sun Y."/>
            <person name="Guo X."/>
            <person name="Huan P."/>
            <person name="Dong B."/>
            <person name="Zhang L."/>
            <person name="Hu X."/>
            <person name="Sun X."/>
            <person name="Wang J."/>
            <person name="Zhao C."/>
            <person name="Wang Y."/>
            <person name="Wang D."/>
            <person name="Huang X."/>
            <person name="Wang R."/>
            <person name="Lv J."/>
            <person name="Li Y."/>
            <person name="Zhang Z."/>
            <person name="Liu B."/>
            <person name="Lu W."/>
            <person name="Hui Y."/>
            <person name="Liang J."/>
            <person name="Zhou Z."/>
            <person name="Hou R."/>
            <person name="Li X."/>
            <person name="Liu Y."/>
            <person name="Li H."/>
            <person name="Ning X."/>
            <person name="Lin Y."/>
            <person name="Zhao L."/>
            <person name="Xing Q."/>
            <person name="Dou J."/>
            <person name="Li Y."/>
            <person name="Mao J."/>
            <person name="Guo H."/>
            <person name="Dou H."/>
            <person name="Li T."/>
            <person name="Mu C."/>
            <person name="Jiang W."/>
            <person name="Fu Q."/>
            <person name="Fu X."/>
            <person name="Miao Y."/>
            <person name="Liu J."/>
            <person name="Yu Q."/>
            <person name="Li R."/>
            <person name="Liao H."/>
            <person name="Li X."/>
            <person name="Kong Y."/>
            <person name="Jiang Z."/>
            <person name="Chourrout D."/>
            <person name="Li R."/>
            <person name="Bao Z."/>
        </authorList>
    </citation>
    <scope>NUCLEOTIDE SEQUENCE [LARGE SCALE GENOMIC DNA]</scope>
    <source>
        <strain evidence="3 4">PY_sf001</strain>
    </source>
</reference>
<feature type="region of interest" description="Disordered" evidence="1">
    <location>
        <begin position="1"/>
        <end position="159"/>
    </location>
</feature>
<feature type="region of interest" description="Disordered" evidence="1">
    <location>
        <begin position="244"/>
        <end position="436"/>
    </location>
</feature>
<feature type="compositionally biased region" description="Basic residues" evidence="1">
    <location>
        <begin position="1"/>
        <end position="10"/>
    </location>
</feature>
<feature type="domain" description="WW" evidence="2">
    <location>
        <begin position="709"/>
        <end position="743"/>
    </location>
</feature>
<feature type="region of interest" description="Disordered" evidence="1">
    <location>
        <begin position="1089"/>
        <end position="1118"/>
    </location>
</feature>
<name>A0A210PSZ9_MIZYE</name>
<feature type="region of interest" description="Disordered" evidence="1">
    <location>
        <begin position="1037"/>
        <end position="1073"/>
    </location>
</feature>
<feature type="compositionally biased region" description="Polar residues" evidence="1">
    <location>
        <begin position="127"/>
        <end position="137"/>
    </location>
</feature>
<comment type="caution">
    <text evidence="3">The sequence shown here is derived from an EMBL/GenBank/DDBJ whole genome shotgun (WGS) entry which is preliminary data.</text>
</comment>
<feature type="region of interest" description="Disordered" evidence="1">
    <location>
        <begin position="833"/>
        <end position="967"/>
    </location>
</feature>
<dbReference type="InterPro" id="IPR001202">
    <property type="entry name" value="WW_dom"/>
</dbReference>
<dbReference type="PANTHER" id="PTHR46697">
    <property type="entry name" value="FORMIN-BINDING PROTEIN 4"/>
    <property type="match status" value="1"/>
</dbReference>
<keyword evidence="4" id="KW-1185">Reference proteome</keyword>
<protein>
    <submittedName>
        <fullName evidence="3">Formin-binding protein 4</fullName>
    </submittedName>
</protein>
<dbReference type="EMBL" id="NEDP02005520">
    <property type="protein sequence ID" value="OWF39592.1"/>
    <property type="molecule type" value="Genomic_DNA"/>
</dbReference>
<feature type="compositionally biased region" description="Basic and acidic residues" evidence="1">
    <location>
        <begin position="476"/>
        <end position="515"/>
    </location>
</feature>
<dbReference type="PROSITE" id="PS01159">
    <property type="entry name" value="WW_DOMAIN_1"/>
    <property type="match status" value="1"/>
</dbReference>
<feature type="compositionally biased region" description="Basic and acidic residues" evidence="1">
    <location>
        <begin position="350"/>
        <end position="363"/>
    </location>
</feature>
<feature type="compositionally biased region" description="Basic and acidic residues" evidence="1">
    <location>
        <begin position="752"/>
        <end position="777"/>
    </location>
</feature>
<feature type="compositionally biased region" description="Basic and acidic residues" evidence="1">
    <location>
        <begin position="309"/>
        <end position="322"/>
    </location>
</feature>
<evidence type="ECO:0000313" key="4">
    <source>
        <dbReference type="Proteomes" id="UP000242188"/>
    </source>
</evidence>
<accession>A0A210PSZ9</accession>
<evidence type="ECO:0000313" key="3">
    <source>
        <dbReference type="EMBL" id="OWF39592.1"/>
    </source>
</evidence>
<dbReference type="PROSITE" id="PS50020">
    <property type="entry name" value="WW_DOMAIN_2"/>
    <property type="match status" value="1"/>
</dbReference>
<feature type="compositionally biased region" description="Low complexity" evidence="1">
    <location>
        <begin position="833"/>
        <end position="842"/>
    </location>
</feature>
<dbReference type="OrthoDB" id="2444812at2759"/>
<evidence type="ECO:0000256" key="1">
    <source>
        <dbReference type="SAM" id="MobiDB-lite"/>
    </source>
</evidence>
<sequence>MGKPRGKRRTVLQLSDNKDSFLARYGYGRQNEEDEDSRGAFADGGYEDDEQGSDEEHDEGAPVKDGASESSLPGELNGGKTDIDDKVADFLAEIDALPVPDDEEEDEEEEEDRPSCMVEIPPPSFKLNVNQQSSNDQEPPAKTYSKREESAKEMESRSKYKSMFVKGASECMRQNESTEAMAKESKAEQWPEEPVSVWQQTLDDHTQCFYYWNTVTNEVTWEITAEFTQYLLLRKEYDEKVDRLTKEGRVKPTKPKQDHPDSRTSGTPRLFGPELPSGIGSSLEGVDNSGVSSTSSFLNQKKSSGILKNTDRQHSPKPDSTKPSKALLVDATYFNSDDDSDNSSSEYESDDPKTSTKKNKDDSDSAEVEMDLDDIDAALDMAFDSKEVKKSDTKKTSKEDPKADVKEKKKEAKGVKQKSLVDEMKEQVQKRQEMEARIAARRKAAIEEMMARELERRVGPPRKRSCEEDLPQTVWDSKRPKSSDFRKREHEHGSHRSSSERDHDRDSKRKHDDRKDKKKKKDDRHSRDRDEKGDKRKDRDKDKDKDEKKKDKHRDRDEKKKEKDGKKEKEKKESKKEEKKEKKDETEVKVEKVKEVLKVEEEIVKKVPVVEELPPETEKFLEKAMVKSEDRLKEVQLANLKMQASELADLALSKLEFLEVTKKGLSKLQILLIELETRHQDWQAGGLNTEFFVAKLEEANWQLQQYEQSAAPPGWTCHWDRAYRRYFYMSKRTKHTQWDYPDDEDDEDDNDDIHNANAEKESSDKFVPRPPDGHPGQEGELPQSPESHSITSASPEPTNLSSSMRDIDMVTSTTVVSGGTRSEVGSIADTTVSSKSAVISSSHLRPTEASRSKETVQESRSSHIEEGPQPRGLNYLSGNEMSIFRGEPPPPGTDLEMLLTAPPPPPPPDDQRQGYGSLSEDEEEERDQGRHEVQNGDSDMDVDSNEALPSTVQTYSPQSDGAITFSQSNRLGDQTYATNMDHVSNIITRGPQIFSSDPVVPPSQGMGDGYYTGAMADMVDSSGSFAAASSTQDFVEGAGEVLSTSHPSSPYPHDKEKKKKKKDKTMSSTSLTLKKKNVSSMVLKWQKVKKEVEIEERNREERENAIRQQLEELKQEYS</sequence>
<feature type="compositionally biased region" description="Basic and acidic residues" evidence="1">
    <location>
        <begin position="523"/>
        <end position="589"/>
    </location>
</feature>
<dbReference type="Pfam" id="PF00397">
    <property type="entry name" value="WW"/>
    <property type="match status" value="1"/>
</dbReference>